<dbReference type="RefSeq" id="WP_118917251.1">
    <property type="nucleotide sequence ID" value="NZ_CP032097.1"/>
</dbReference>
<name>A0A347U882_9BACT</name>
<reference evidence="1 3" key="2">
    <citation type="submission" date="2018-08" db="EMBL/GenBank/DDBJ databases">
        <title>Complete genome of the Arcobacter ellisii type strain LMG 26155.</title>
        <authorList>
            <person name="Miller W.G."/>
            <person name="Yee E."/>
            <person name="Bono J.L."/>
        </authorList>
    </citation>
    <scope>NUCLEOTIDE SEQUENCE [LARGE SCALE GENOMIC DNA]</scope>
    <source>
        <strain evidence="1 3">LMG 26155</strain>
    </source>
</reference>
<accession>A0A347U882</accession>
<evidence type="ECO:0000313" key="3">
    <source>
        <dbReference type="Proteomes" id="UP000262582"/>
    </source>
</evidence>
<dbReference type="KEGG" id="aell:AELL_1397"/>
<reference evidence="2 4" key="1">
    <citation type="submission" date="2017-09" db="EMBL/GenBank/DDBJ databases">
        <title>Genomics of the genus Arcobacter.</title>
        <authorList>
            <person name="Perez-Cataluna A."/>
            <person name="Figueras M.J."/>
            <person name="Salas-Masso N."/>
        </authorList>
    </citation>
    <scope>NUCLEOTIDE SEQUENCE [LARGE SCALE GENOMIC DNA]</scope>
    <source>
        <strain evidence="2 4">CECT 7837</strain>
    </source>
</reference>
<protein>
    <submittedName>
        <fullName evidence="2">Uncharacterized protein</fullName>
    </submittedName>
</protein>
<dbReference type="EMBL" id="CP032097">
    <property type="protein sequence ID" value="AXX95060.1"/>
    <property type="molecule type" value="Genomic_DNA"/>
</dbReference>
<evidence type="ECO:0000313" key="2">
    <source>
        <dbReference type="EMBL" id="RXI30381.1"/>
    </source>
</evidence>
<dbReference type="Proteomes" id="UP000290588">
    <property type="component" value="Unassembled WGS sequence"/>
</dbReference>
<evidence type="ECO:0000313" key="4">
    <source>
        <dbReference type="Proteomes" id="UP000290588"/>
    </source>
</evidence>
<proteinExistence type="predicted"/>
<dbReference type="Proteomes" id="UP000262582">
    <property type="component" value="Chromosome"/>
</dbReference>
<dbReference type="EMBL" id="NXIG01000007">
    <property type="protein sequence ID" value="RXI30381.1"/>
    <property type="molecule type" value="Genomic_DNA"/>
</dbReference>
<gene>
    <name evidence="1" type="ORF">AELL_1397</name>
    <name evidence="2" type="ORF">CP962_08520</name>
</gene>
<sequence>MTLEEETLFREKIKETILPLAMNMTEEQIRNIILSVEKANSELPVGFGAMLFEQIMIHKYNQLKKL</sequence>
<dbReference type="OrthoDB" id="5365779at2"/>
<dbReference type="AlphaFoldDB" id="A0A347U882"/>
<organism evidence="2 4">
    <name type="scientific">Arcobacter ellisii</name>
    <dbReference type="NCBI Taxonomy" id="913109"/>
    <lineage>
        <taxon>Bacteria</taxon>
        <taxon>Pseudomonadati</taxon>
        <taxon>Campylobacterota</taxon>
        <taxon>Epsilonproteobacteria</taxon>
        <taxon>Campylobacterales</taxon>
        <taxon>Arcobacteraceae</taxon>
        <taxon>Arcobacter</taxon>
    </lineage>
</organism>
<keyword evidence="3" id="KW-1185">Reference proteome</keyword>
<evidence type="ECO:0000313" key="1">
    <source>
        <dbReference type="EMBL" id="AXX95060.1"/>
    </source>
</evidence>